<feature type="compositionally biased region" description="Polar residues" evidence="7">
    <location>
        <begin position="346"/>
        <end position="386"/>
    </location>
</feature>
<sequence>MSASSKVPVLPVPGHSSQSAPVSVSAYSTTQPSGSHYSAHPVPSTGLASTQPYYSHDNSVPPQYIGMDSYSHQSYSQPQPAASGHTPTSAGGLSYSSSHMPPPYEPQHTSQSAYSQFQYPTSSMPSTLSSSAPTQGPFRGVMTAGAGPLVSSRNESNMLDTYNKAIYPSTPDTTGQVCPPGAKPRVTATLWEDEGSLCFQVEAKGVCVARREDNHMINGTKLLNVAGMTRGRRDGILKSEKVRHVVKIGPMHLKGVWIPFQRALDFANKEKITELLYPLFVHNIGSLLYHPANHTRTSAVISAARREGNPWTAVPPSLGNPSLPTQGPGSASASSGQPSGAPNAPTPQRRSTDSLISPASVGSSATTMANQTSSALVPSHPLQTHRPSIERSMTFPTPPSSASSMMMPGSDSQFWQSSNLVSANQPLAIDTATMASSRSMPATPATTPPGGGQIQSYSSSSGGYTDAYRGVNSQSSIGRYQGVGQQSQYLANGRAATDMGPPQAARPGQTATSSRPSSSQNDGRITNLGESSSLSHDGGNSAEHGEEEADHEEEYTHDNNLQGYNASRGSYYPSSTILPSDHATQHSPEINGSSAINGTEVPRSTYDASSVAVPRTIETPGARAPDATGHWNSNSTYTTSPHIARYDSYNSNGDRTSEAHSTNSSYQVQSGIVPMSGSYGEQTSSMPGSLAGTKRGRDDDDGPSRPSSRAGDSADPDGMGIKRRRTGGMPSPASTFNVTNNIPRRTAIPTGVQQRRR</sequence>
<dbReference type="SMART" id="SM01252">
    <property type="entry name" value="KilA-N"/>
    <property type="match status" value="1"/>
</dbReference>
<organism evidence="10 14">
    <name type="scientific">Orbilia oligospora</name>
    <name type="common">Nematode-trapping fungus</name>
    <name type="synonym">Arthrobotrys oligospora</name>
    <dbReference type="NCBI Taxonomy" id="2813651"/>
    <lineage>
        <taxon>Eukaryota</taxon>
        <taxon>Fungi</taxon>
        <taxon>Dikarya</taxon>
        <taxon>Ascomycota</taxon>
        <taxon>Pezizomycotina</taxon>
        <taxon>Orbiliomycetes</taxon>
        <taxon>Orbiliales</taxon>
        <taxon>Orbiliaceae</taxon>
        <taxon>Orbilia</taxon>
    </lineage>
</organism>
<dbReference type="PANTHER" id="PTHR47792:SF1">
    <property type="entry name" value="PROTEIN SOK2-RELATED"/>
    <property type="match status" value="1"/>
</dbReference>
<gene>
    <name evidence="11" type="ORF">EYR41_001030</name>
    <name evidence="9" type="ORF">TWF102_001536</name>
    <name evidence="10" type="ORF">TWF703_001533</name>
</gene>
<dbReference type="Proteomes" id="UP000297595">
    <property type="component" value="Unassembled WGS sequence"/>
</dbReference>
<feature type="compositionally biased region" description="Polar residues" evidence="7">
    <location>
        <begin position="15"/>
        <end position="36"/>
    </location>
</feature>
<protein>
    <recommendedName>
        <fullName evidence="8">HTH APSES-type domain-containing protein</fullName>
    </recommendedName>
</protein>
<feature type="compositionally biased region" description="Low complexity" evidence="7">
    <location>
        <begin position="326"/>
        <end position="343"/>
    </location>
</feature>
<evidence type="ECO:0000313" key="14">
    <source>
        <dbReference type="Proteomes" id="UP000480548"/>
    </source>
</evidence>
<dbReference type="GO" id="GO:0005634">
    <property type="term" value="C:nucleus"/>
    <property type="evidence" value="ECO:0007669"/>
    <property type="project" value="TreeGrafter"/>
</dbReference>
<evidence type="ECO:0000256" key="1">
    <source>
        <dbReference type="ARBA" id="ARBA00007247"/>
    </source>
</evidence>
<dbReference type="Gene3D" id="3.10.260.10">
    <property type="entry name" value="Transcription regulator HTH, APSES-type DNA-binding domain"/>
    <property type="match status" value="1"/>
</dbReference>
<feature type="compositionally biased region" description="Polar residues" evidence="7">
    <location>
        <begin position="558"/>
        <end position="578"/>
    </location>
</feature>
<keyword evidence="4" id="KW-0238">DNA-binding</keyword>
<evidence type="ECO:0000256" key="7">
    <source>
        <dbReference type="SAM" id="MobiDB-lite"/>
    </source>
</evidence>
<feature type="compositionally biased region" description="Low complexity" evidence="7">
    <location>
        <begin position="69"/>
        <end position="83"/>
    </location>
</feature>
<evidence type="ECO:0000256" key="3">
    <source>
        <dbReference type="ARBA" id="ARBA00023015"/>
    </source>
</evidence>
<dbReference type="Proteomes" id="UP000475325">
    <property type="component" value="Unassembled WGS sequence"/>
</dbReference>
<keyword evidence="6" id="KW-0183">Conidiation</keyword>
<dbReference type="GO" id="GO:0043565">
    <property type="term" value="F:sequence-specific DNA binding"/>
    <property type="evidence" value="ECO:0007669"/>
    <property type="project" value="TreeGrafter"/>
</dbReference>
<dbReference type="InterPro" id="IPR003163">
    <property type="entry name" value="Tscrpt_reg_HTH_APSES-type"/>
</dbReference>
<evidence type="ECO:0000313" key="13">
    <source>
        <dbReference type="Proteomes" id="UP000475325"/>
    </source>
</evidence>
<dbReference type="AlphaFoldDB" id="A0A7C8JGH8"/>
<feature type="compositionally biased region" description="Polar residues" evidence="7">
    <location>
        <begin position="630"/>
        <end position="641"/>
    </location>
</feature>
<evidence type="ECO:0000256" key="5">
    <source>
        <dbReference type="ARBA" id="ARBA00023163"/>
    </source>
</evidence>
<accession>A0A7C8JGH8</accession>
<dbReference type="GO" id="GO:0045944">
    <property type="term" value="P:positive regulation of transcription by RNA polymerase II"/>
    <property type="evidence" value="ECO:0007669"/>
    <property type="project" value="TreeGrafter"/>
</dbReference>
<feature type="region of interest" description="Disordered" evidence="7">
    <location>
        <begin position="311"/>
        <end position="413"/>
    </location>
</feature>
<feature type="compositionally biased region" description="Low complexity" evidence="7">
    <location>
        <begin position="392"/>
        <end position="412"/>
    </location>
</feature>
<dbReference type="EMBL" id="WIQW01000122">
    <property type="protein sequence ID" value="KAF3081803.1"/>
    <property type="molecule type" value="Genomic_DNA"/>
</dbReference>
<dbReference type="InterPro" id="IPR036887">
    <property type="entry name" value="HTH_APSES_sf"/>
</dbReference>
<keyword evidence="2" id="KW-0749">Sporulation</keyword>
<feature type="compositionally biased region" description="Low complexity" evidence="7">
    <location>
        <begin position="120"/>
        <end position="134"/>
    </location>
</feature>
<feature type="region of interest" description="Disordered" evidence="7">
    <location>
        <begin position="436"/>
        <end position="462"/>
    </location>
</feature>
<keyword evidence="3" id="KW-0805">Transcription regulation</keyword>
<evidence type="ECO:0000256" key="4">
    <source>
        <dbReference type="ARBA" id="ARBA00023125"/>
    </source>
</evidence>
<feature type="compositionally biased region" description="Polar residues" evidence="7">
    <location>
        <begin position="85"/>
        <end position="99"/>
    </location>
</feature>
<dbReference type="PANTHER" id="PTHR47792">
    <property type="entry name" value="PROTEIN SOK2-RELATED"/>
    <property type="match status" value="1"/>
</dbReference>
<evidence type="ECO:0000313" key="10">
    <source>
        <dbReference type="EMBL" id="KAF3122044.1"/>
    </source>
</evidence>
<evidence type="ECO:0000256" key="6">
    <source>
        <dbReference type="ARBA" id="ARBA00023321"/>
    </source>
</evidence>
<feature type="compositionally biased region" description="Polar residues" evidence="7">
    <location>
        <begin position="732"/>
        <end position="743"/>
    </location>
</feature>
<feature type="compositionally biased region" description="Acidic residues" evidence="7">
    <location>
        <begin position="545"/>
        <end position="555"/>
    </location>
</feature>
<evidence type="ECO:0000313" key="11">
    <source>
        <dbReference type="EMBL" id="TGJ73971.1"/>
    </source>
</evidence>
<dbReference type="Proteomes" id="UP000480548">
    <property type="component" value="Unassembled WGS sequence"/>
</dbReference>
<dbReference type="InterPro" id="IPR018004">
    <property type="entry name" value="KilA/APSES_HTH"/>
</dbReference>
<dbReference type="GO" id="GO:0048315">
    <property type="term" value="P:conidium formation"/>
    <property type="evidence" value="ECO:0007669"/>
    <property type="project" value="UniProtKB-KW"/>
</dbReference>
<feature type="domain" description="HTH APSES-type" evidence="8">
    <location>
        <begin position="185"/>
        <end position="291"/>
    </location>
</feature>
<dbReference type="GO" id="GO:0030435">
    <property type="term" value="P:sporulation resulting in formation of a cellular spore"/>
    <property type="evidence" value="ECO:0007669"/>
    <property type="project" value="UniProtKB-KW"/>
</dbReference>
<feature type="compositionally biased region" description="Polar residues" evidence="7">
    <location>
        <begin position="46"/>
        <end position="61"/>
    </location>
</feature>
<dbReference type="EMBL" id="SOZJ01000001">
    <property type="protein sequence ID" value="TGJ73971.1"/>
    <property type="molecule type" value="Genomic_DNA"/>
</dbReference>
<reference evidence="13 14" key="2">
    <citation type="submission" date="2019-06" db="EMBL/GenBank/DDBJ databases">
        <authorList>
            <person name="Palmer J.M."/>
        </authorList>
    </citation>
    <scope>NUCLEOTIDE SEQUENCE [LARGE SCALE GENOMIC DNA]</scope>
    <source>
        <strain evidence="9 13">TWF102</strain>
        <strain evidence="10 14">TWF703</strain>
    </source>
</reference>
<evidence type="ECO:0000313" key="9">
    <source>
        <dbReference type="EMBL" id="KAF3081803.1"/>
    </source>
</evidence>
<evidence type="ECO:0000313" key="12">
    <source>
        <dbReference type="Proteomes" id="UP000297595"/>
    </source>
</evidence>
<dbReference type="EMBL" id="WIQZ01000125">
    <property type="protein sequence ID" value="KAF3122044.1"/>
    <property type="molecule type" value="Genomic_DNA"/>
</dbReference>
<evidence type="ECO:0000256" key="2">
    <source>
        <dbReference type="ARBA" id="ARBA00022969"/>
    </source>
</evidence>
<dbReference type="SUPFAM" id="SSF54616">
    <property type="entry name" value="DNA-binding domain of Mlu1-box binding protein MBP1"/>
    <property type="match status" value="1"/>
</dbReference>
<keyword evidence="5" id="KW-0804">Transcription</keyword>
<evidence type="ECO:0000259" key="8">
    <source>
        <dbReference type="PROSITE" id="PS51299"/>
    </source>
</evidence>
<dbReference type="InterPro" id="IPR029790">
    <property type="entry name" value="EFG1/Phd1/StuA"/>
</dbReference>
<feature type="compositionally biased region" description="Polar residues" evidence="7">
    <location>
        <begin position="648"/>
        <end position="670"/>
    </location>
</feature>
<feature type="compositionally biased region" description="Polar residues" evidence="7">
    <location>
        <begin position="585"/>
        <end position="597"/>
    </location>
</feature>
<feature type="region of interest" description="Disordered" evidence="7">
    <location>
        <begin position="494"/>
        <end position="757"/>
    </location>
</feature>
<dbReference type="Pfam" id="PF04383">
    <property type="entry name" value="KilA-N"/>
    <property type="match status" value="1"/>
</dbReference>
<feature type="compositionally biased region" description="Polar residues" evidence="7">
    <location>
        <begin position="509"/>
        <end position="535"/>
    </location>
</feature>
<feature type="compositionally biased region" description="Polar residues" evidence="7">
    <location>
        <begin position="107"/>
        <end position="119"/>
    </location>
</feature>
<proteinExistence type="inferred from homology"/>
<name>A0A7C8JGH8_ORBOL</name>
<dbReference type="FunFam" id="3.10.260.10:FF:000003">
    <property type="entry name" value="Ascospore maturation 1 protein"/>
    <property type="match status" value="1"/>
</dbReference>
<dbReference type="PROSITE" id="PS51299">
    <property type="entry name" value="HTH_APSES"/>
    <property type="match status" value="1"/>
</dbReference>
<comment type="caution">
    <text evidence="10">The sequence shown here is derived from an EMBL/GenBank/DDBJ whole genome shotgun (WGS) entry which is preliminary data.</text>
</comment>
<dbReference type="GO" id="GO:0003700">
    <property type="term" value="F:DNA-binding transcription factor activity"/>
    <property type="evidence" value="ECO:0007669"/>
    <property type="project" value="TreeGrafter"/>
</dbReference>
<comment type="similarity">
    <text evidence="1">Belongs to the EFG1/PHD1/stuA family.</text>
</comment>
<feature type="region of interest" description="Disordered" evidence="7">
    <location>
        <begin position="1"/>
        <end position="155"/>
    </location>
</feature>
<reference evidence="11 12" key="1">
    <citation type="submission" date="2019-03" db="EMBL/GenBank/DDBJ databases">
        <title>Nematode-trapping fungi genome.</title>
        <authorList>
            <person name="Vidal-Diez De Ulzurrun G."/>
        </authorList>
    </citation>
    <scope>NUCLEOTIDE SEQUENCE [LARGE SCALE GENOMIC DNA]</scope>
    <source>
        <strain evidence="11 12">TWF154</strain>
    </source>
</reference>